<dbReference type="EMBL" id="MTSE01000001">
    <property type="protein sequence ID" value="OUJ75989.1"/>
    <property type="molecule type" value="Genomic_DNA"/>
</dbReference>
<dbReference type="OrthoDB" id="9804104at2"/>
<dbReference type="Proteomes" id="UP000194873">
    <property type="component" value="Unassembled WGS sequence"/>
</dbReference>
<evidence type="ECO:0000256" key="1">
    <source>
        <dbReference type="ARBA" id="ARBA00006484"/>
    </source>
</evidence>
<reference evidence="3 4" key="1">
    <citation type="submission" date="2017-01" db="EMBL/GenBank/DDBJ databases">
        <title>A new Hymenobacter.</title>
        <authorList>
            <person name="Liang Y."/>
            <person name="Feng F."/>
        </authorList>
    </citation>
    <scope>NUCLEOTIDE SEQUENCE [LARGE SCALE GENOMIC DNA]</scope>
    <source>
        <strain evidence="3">MIMBbqt21</strain>
    </source>
</reference>
<organism evidence="3 4">
    <name type="scientific">Hymenobacter crusticola</name>
    <dbReference type="NCBI Taxonomy" id="1770526"/>
    <lineage>
        <taxon>Bacteria</taxon>
        <taxon>Pseudomonadati</taxon>
        <taxon>Bacteroidota</taxon>
        <taxon>Cytophagia</taxon>
        <taxon>Cytophagales</taxon>
        <taxon>Hymenobacteraceae</taxon>
        <taxon>Hymenobacter</taxon>
    </lineage>
</organism>
<comment type="caution">
    <text evidence="3">The sequence shown here is derived from an EMBL/GenBank/DDBJ whole genome shotgun (WGS) entry which is preliminary data.</text>
</comment>
<dbReference type="GO" id="GO:0016491">
    <property type="term" value="F:oxidoreductase activity"/>
    <property type="evidence" value="ECO:0007669"/>
    <property type="project" value="UniProtKB-KW"/>
</dbReference>
<gene>
    <name evidence="3" type="ORF">BXP70_01525</name>
</gene>
<comment type="similarity">
    <text evidence="1">Belongs to the short-chain dehydrogenases/reductases (SDR) family.</text>
</comment>
<sequence>MTSPNAALLTNRWNLAGRTALVTGASKGIGAAIATELLQFGATVLAVARQPETLEAQVAEWRGQGLDAHALAADVSSAAGRAALLGAVRQHTPTLDILVNNVGTNIRKKTVAYSSEEYQHIMATNLESTFELCRGAYPLLQAASGSSIVNISSVSGLLHLRTGAIYGMTKAAMIQLTRNLAVEWAADKIRVNVVAPWYIQTPLAAGVLSNEDYRNEVLSRTPMQRIGEPEEVAAAVAFLCLPAASYITGQCLSVDGGFTINGF</sequence>
<dbReference type="InterPro" id="IPR045000">
    <property type="entry name" value="TR"/>
</dbReference>
<dbReference type="SUPFAM" id="SSF51735">
    <property type="entry name" value="NAD(P)-binding Rossmann-fold domains"/>
    <property type="match status" value="1"/>
</dbReference>
<dbReference type="FunFam" id="3.40.50.720:FF:000084">
    <property type="entry name" value="Short-chain dehydrogenase reductase"/>
    <property type="match status" value="1"/>
</dbReference>
<dbReference type="NCBIfam" id="NF005559">
    <property type="entry name" value="PRK07231.1"/>
    <property type="match status" value="1"/>
</dbReference>
<dbReference type="Pfam" id="PF13561">
    <property type="entry name" value="adh_short_C2"/>
    <property type="match status" value="1"/>
</dbReference>
<dbReference type="PANTHER" id="PTHR42898:SF6">
    <property type="entry name" value="NADP-DEPENDENT MANNITOL DEHYDROGENASE"/>
    <property type="match status" value="1"/>
</dbReference>
<dbReference type="AlphaFoldDB" id="A0A243WK56"/>
<dbReference type="InterPro" id="IPR002347">
    <property type="entry name" value="SDR_fam"/>
</dbReference>
<evidence type="ECO:0000313" key="3">
    <source>
        <dbReference type="EMBL" id="OUJ75989.1"/>
    </source>
</evidence>
<name>A0A243WK56_9BACT</name>
<protein>
    <submittedName>
        <fullName evidence="3">Tropinone reductase</fullName>
    </submittedName>
</protein>
<dbReference type="RefSeq" id="WP_086592237.1">
    <property type="nucleotide sequence ID" value="NZ_MTSE01000001.1"/>
</dbReference>
<dbReference type="InterPro" id="IPR020904">
    <property type="entry name" value="Sc_DH/Rdtase_CS"/>
</dbReference>
<accession>A0A243WK56</accession>
<dbReference type="PANTHER" id="PTHR42898">
    <property type="entry name" value="TROPINONE REDUCTASE"/>
    <property type="match status" value="1"/>
</dbReference>
<dbReference type="PROSITE" id="PS00061">
    <property type="entry name" value="ADH_SHORT"/>
    <property type="match status" value="1"/>
</dbReference>
<evidence type="ECO:0000313" key="4">
    <source>
        <dbReference type="Proteomes" id="UP000194873"/>
    </source>
</evidence>
<proteinExistence type="inferred from homology"/>
<keyword evidence="4" id="KW-1185">Reference proteome</keyword>
<evidence type="ECO:0000256" key="2">
    <source>
        <dbReference type="ARBA" id="ARBA00023002"/>
    </source>
</evidence>
<dbReference type="PRINTS" id="PR00081">
    <property type="entry name" value="GDHRDH"/>
</dbReference>
<dbReference type="PRINTS" id="PR00080">
    <property type="entry name" value="SDRFAMILY"/>
</dbReference>
<dbReference type="InterPro" id="IPR036291">
    <property type="entry name" value="NAD(P)-bd_dom_sf"/>
</dbReference>
<dbReference type="NCBIfam" id="NF006693">
    <property type="entry name" value="PRK09242.1"/>
    <property type="match status" value="1"/>
</dbReference>
<dbReference type="Gene3D" id="3.40.50.720">
    <property type="entry name" value="NAD(P)-binding Rossmann-like Domain"/>
    <property type="match status" value="1"/>
</dbReference>
<keyword evidence="2" id="KW-0560">Oxidoreductase</keyword>